<accession>A0ABY9BJN6</accession>
<evidence type="ECO:0000259" key="4">
    <source>
        <dbReference type="PROSITE" id="PS50879"/>
    </source>
</evidence>
<feature type="domain" description="Integrase catalytic" evidence="5">
    <location>
        <begin position="2043"/>
        <end position="2203"/>
    </location>
</feature>
<dbReference type="CDD" id="cd01647">
    <property type="entry name" value="RT_LTR"/>
    <property type="match status" value="1"/>
</dbReference>
<dbReference type="InterPro" id="IPR041577">
    <property type="entry name" value="RT_RNaseH_2"/>
</dbReference>
<dbReference type="Gene3D" id="3.30.420.10">
    <property type="entry name" value="Ribonuclease H-like superfamily/Ribonuclease H"/>
    <property type="match status" value="2"/>
</dbReference>
<dbReference type="Pfam" id="PF00078">
    <property type="entry name" value="RVT_1"/>
    <property type="match status" value="1"/>
</dbReference>
<protein>
    <recommendedName>
        <fullName evidence="8">Retrovirus-related Pol polyprotein from transposon 17.6</fullName>
    </recommendedName>
</protein>
<feature type="region of interest" description="Disordered" evidence="2">
    <location>
        <begin position="407"/>
        <end position="433"/>
    </location>
</feature>
<evidence type="ECO:0008006" key="8">
    <source>
        <dbReference type="Google" id="ProtNLM"/>
    </source>
</evidence>
<evidence type="ECO:0000259" key="5">
    <source>
        <dbReference type="PROSITE" id="PS50994"/>
    </source>
</evidence>
<evidence type="ECO:0000256" key="2">
    <source>
        <dbReference type="SAM" id="MobiDB-lite"/>
    </source>
</evidence>
<proteinExistence type="predicted"/>
<dbReference type="PROSITE" id="PS50879">
    <property type="entry name" value="RNASE_H_1"/>
    <property type="match status" value="1"/>
</dbReference>
<dbReference type="SUPFAM" id="SSF53098">
    <property type="entry name" value="Ribonuclease H-like"/>
    <property type="match status" value="2"/>
</dbReference>
<evidence type="ECO:0000313" key="6">
    <source>
        <dbReference type="EMBL" id="WJZ82882.1"/>
    </source>
</evidence>
<dbReference type="PANTHER" id="PTHR48475">
    <property type="entry name" value="RIBONUCLEASE H"/>
    <property type="match status" value="1"/>
</dbReference>
<dbReference type="Pfam" id="PF03732">
    <property type="entry name" value="Retrotrans_gag"/>
    <property type="match status" value="1"/>
</dbReference>
<evidence type="ECO:0000313" key="7">
    <source>
        <dbReference type="Proteomes" id="UP001227230"/>
    </source>
</evidence>
<evidence type="ECO:0000256" key="3">
    <source>
        <dbReference type="SAM" id="Phobius"/>
    </source>
</evidence>
<feature type="compositionally biased region" description="Low complexity" evidence="2">
    <location>
        <begin position="1264"/>
        <end position="1276"/>
    </location>
</feature>
<dbReference type="CDD" id="cd09279">
    <property type="entry name" value="RNase_HI_like"/>
    <property type="match status" value="1"/>
</dbReference>
<gene>
    <name evidence="6" type="ORF">VitviT2T_002606</name>
</gene>
<feature type="region of interest" description="Disordered" evidence="2">
    <location>
        <begin position="1257"/>
        <end position="1276"/>
    </location>
</feature>
<feature type="compositionally biased region" description="Pro residues" evidence="2">
    <location>
        <begin position="160"/>
        <end position="170"/>
    </location>
</feature>
<dbReference type="Proteomes" id="UP001227230">
    <property type="component" value="Chromosome 2"/>
</dbReference>
<feature type="region of interest" description="Disordered" evidence="2">
    <location>
        <begin position="144"/>
        <end position="171"/>
    </location>
</feature>
<dbReference type="InterPro" id="IPR000477">
    <property type="entry name" value="RT_dom"/>
</dbReference>
<dbReference type="Gene3D" id="2.40.70.10">
    <property type="entry name" value="Acid Proteases"/>
    <property type="match status" value="1"/>
</dbReference>
<dbReference type="InterPro" id="IPR012337">
    <property type="entry name" value="RNaseH-like_sf"/>
</dbReference>
<sequence>MCGGDDHLAWKHPVSSETCRGLRTAGGRTAHLHLDALLVPVQIIFSSIYSPSHILIPFFVLCRIGPLFLVLIYFCGSEQRRSTFRIRIFTLSLGIVSWIRVEGRLVRVSDTPDMDQQVVTVDQFTAAMASIQEALASLKQEIGGQQGRPPVVQDETPYDSHPPPPPPPVPLVHQASPYVLHGHSEIAPPVVAQAVVADDTHARMDRIEQCMRQMRVSDGSVVWDDFGGMPVASLPAKFRMPDIERYTGIGCPRLHLRLYSTVMRAHGLDEPQMITLFPLSLSGAAQRWFASLESSRRRTWDDLAQEFLRQFSFNTVVDVSRRELEALRQRTEESVSSFISHWRGKIAEIVDRPSERDQIQMVLRSLQPRIAKHVVGVPFTDFGSLVMALYDVEDGITRGLWADSSPSDVKGKKPFVGPRPTEYRPRAPHPAYDQTHVPQTLVLPSYATQGIERPAVSYTATGQPCYAAQFTARPAAPYPRPGAQQTSAPFALRTQRQFSQIGMPLSQALRKLTEAGLLTALTPRPLPQPIPTQFKMDLHYAYHQGPGHETDRCTALRHAIQDLIDQGLVHLGQPSVTTNPLPTHTTHAVPPPAGGIHFLDFDETDDHVHMLSWDDPDPEPIMPAGIYETSGVTLEPQMPAPFRLVPEAAFAQAATSEPLTFTRYSVQAPYILIPDVEEPPPAAARPVEGTSASQEEVRAEDDEILRQLQSTQARISIWSLLASSSTHRDALTRALSQIRVDTTTTPEGLIHMMTASRATCIIFSDDDLPPEGSDHTRPFYISVGCSGRRVPSILLDNGSALNVCPLAIAIALGYAPSDFGPSTQTVRAYDSTRREVMGTLEIELLIGPATFVAVFQVLRIPTSFNLLLGRPWIHRAGAIPSSLHQKVKFIHDGQVVVVQSVGDMFIATEPVLEISHTDDDLFLTGFTFDEVQTVEIEDFYRDFVAMSFDQHESTVVLDIMRSMSYLPGMGLGRHQHGPSEFITIPDHDVPFGLGFIPTEADYLYMARLRKERVRARLTHTPFYYPLRPYTRSLADYFVRASEPHAPSNGIVGGLSTTQEAELQRLVQQLRLRDGDPGPSTSVLIAPSSPDRTSLMTLCFHDEIDEHGTLAEVGDVVDGAAPHDEYIDEMLALSLSQIEETIQPGLASSFDLFGVFVIELAEESLTAPALEIAEDAIVFYDLIDSHVGIVEGTSDFMDPPLSFDVLSGFVSRSDIVSDVSSMDLSIFEYLPVSCDIDLSAPCSPTSQIFYVDDEIAQHDSDDDSSSVSDSDPVDQRVSPAIGDTEIVDFSTADQPRELRIRSDLSSDERDSLIQLLRSYLDVFAWSYEDMPGLDPSIVQHRLPLLPHARPVKQKLRRLHPRWSLQVKEEIQKQLSVGFLSVVEYPEWLANVVPVPKKDGKVRVCVDFRDLNKASPKDDFPLPHIDMLVDSTTGHSMLSFMDGFFEYSQILMAPEDMEKTSFITEWGTYCYRVMPFGLKNAGATYQRAATTLFHDMMHRDVKVYVDDMIVKSRGRSDHLAALERFFERIRQFRLRLNPKKCTFGVTSGKLLGYMVSERGIEVDPDKIRAILDMPAPRTEREVRGFLGRLQYINRFIARLTDICEPIFRLLRKSQPTVWDDQCQRAFERIREYLLSPPVLAPPTPGRPLLLYLSVSDVALGCMLAQLDDSGKDRAIYYLSKRMLDYETRYVTIERYCLALVWATRRLRHYMTEYSVHLISRLDPLRYLFDRPALVGRLMRWLVLLTEFDIHYVTQKSIRGSIVSDHLASLPVSDAKAIDDDFPDEDVAAATSLSGWRMYFDGAANHSGYGIGVLLISPHGDHIPRSVRLAFSDRHPATNNIVEYEACILGLETALELGIRQMEVFGDSNMVLRQIQGEWKTRDVKLRPYHAYLELLVARFEDLRYTHLPRAQNQFADALATLTSMIDIPADATVRPLLIESRSAPAYCCLIDDMEIDDGLPWYHDIYHFLRLDVYPEAATAKDRRALRQLATRFVICGKTLYRRSLDGILLLCLDRASADRFMRERCPECQIHGDLIHVPPSELHALTSPWPFSVWGIDIIGKISPKSSSGHEFILVAIDYFTKWVEAASYARLTSSGVASFIRSHIICRYGVPHELISDRGVHFRAEVDTLVQRYNIRHHRSTAYRPQTNGAVEAANKNIKRILQKMVETSRDWSEKLPFALWAYRTSFRTSTGATPYSLVYGMEAVLPVEIEMGSLRVALEQQIPETDWAQARFDQLNLLDERRLRAADHVRAYQRKMARAFKKRVKPRPLHVGDLVLRVIRGLIRDPRGKFRPSWSGPYFIRELTPEGAAWLMDLDGNQFSEPTNVDQLKRGSLWIFAEVTCSRIDDSMLSDLRPILHFDAIQEHISVRMRFTDHEGVACLSLFARCAWISRVIISVGYISDLLRVPSVLFSGYQDRSDTSDAILGHISLI</sequence>
<keyword evidence="7" id="KW-1185">Reference proteome</keyword>
<feature type="domain" description="RNase H type-1" evidence="4">
    <location>
        <begin position="1789"/>
        <end position="1922"/>
    </location>
</feature>
<dbReference type="InterPro" id="IPR005162">
    <property type="entry name" value="Retrotrans_gag_dom"/>
</dbReference>
<dbReference type="InterPro" id="IPR036397">
    <property type="entry name" value="RNaseH_sf"/>
</dbReference>
<keyword evidence="1" id="KW-0233">DNA recombination</keyword>
<dbReference type="InterPro" id="IPR021109">
    <property type="entry name" value="Peptidase_aspartic_dom_sf"/>
</dbReference>
<dbReference type="CDD" id="cd00303">
    <property type="entry name" value="retropepsin_like"/>
    <property type="match status" value="1"/>
</dbReference>
<dbReference type="InterPro" id="IPR001584">
    <property type="entry name" value="Integrase_cat-core"/>
</dbReference>
<reference evidence="6 7" key="1">
    <citation type="journal article" date="2023" name="Hortic Res">
        <title>The complete reference genome for grapevine (Vitis vinifera L.) genetics and breeding.</title>
        <authorList>
            <person name="Shi X."/>
            <person name="Cao S."/>
            <person name="Wang X."/>
            <person name="Huang S."/>
            <person name="Wang Y."/>
            <person name="Liu Z."/>
            <person name="Liu W."/>
            <person name="Leng X."/>
            <person name="Peng Y."/>
            <person name="Wang N."/>
            <person name="Wang Y."/>
            <person name="Ma Z."/>
            <person name="Xu X."/>
            <person name="Zhang F."/>
            <person name="Xue H."/>
            <person name="Zhong H."/>
            <person name="Wang Y."/>
            <person name="Zhang K."/>
            <person name="Velt A."/>
            <person name="Avia K."/>
            <person name="Holtgrawe D."/>
            <person name="Grimplet J."/>
            <person name="Matus J.T."/>
            <person name="Ware D."/>
            <person name="Wu X."/>
            <person name="Wang H."/>
            <person name="Liu C."/>
            <person name="Fang Y."/>
            <person name="Rustenholz C."/>
            <person name="Cheng Z."/>
            <person name="Xiao H."/>
            <person name="Zhou Y."/>
        </authorList>
    </citation>
    <scope>NUCLEOTIDE SEQUENCE [LARGE SCALE GENOMIC DNA]</scope>
    <source>
        <strain evidence="7">cv. Pinot noir / PN40024</strain>
        <tissue evidence="6">Leaf</tissue>
    </source>
</reference>
<name>A0ABY9BJN6_VITVI</name>
<dbReference type="InterPro" id="IPR002156">
    <property type="entry name" value="RNaseH_domain"/>
</dbReference>
<dbReference type="Gene3D" id="3.10.10.10">
    <property type="entry name" value="HIV Type 1 Reverse Transcriptase, subunit A, domain 1"/>
    <property type="match status" value="1"/>
</dbReference>
<feature type="transmembrane region" description="Helical" evidence="3">
    <location>
        <begin position="55"/>
        <end position="75"/>
    </location>
</feature>
<keyword evidence="3" id="KW-1133">Transmembrane helix</keyword>
<keyword evidence="3" id="KW-0812">Transmembrane</keyword>
<dbReference type="PROSITE" id="PS50994">
    <property type="entry name" value="INTEGRASE"/>
    <property type="match status" value="1"/>
</dbReference>
<dbReference type="CDD" id="cd09274">
    <property type="entry name" value="RNase_HI_RT_Ty3"/>
    <property type="match status" value="1"/>
</dbReference>
<organism evidence="6 7">
    <name type="scientific">Vitis vinifera</name>
    <name type="common">Grape</name>
    <dbReference type="NCBI Taxonomy" id="29760"/>
    <lineage>
        <taxon>Eukaryota</taxon>
        <taxon>Viridiplantae</taxon>
        <taxon>Streptophyta</taxon>
        <taxon>Embryophyta</taxon>
        <taxon>Tracheophyta</taxon>
        <taxon>Spermatophyta</taxon>
        <taxon>Magnoliopsida</taxon>
        <taxon>eudicotyledons</taxon>
        <taxon>Gunneridae</taxon>
        <taxon>Pentapetalae</taxon>
        <taxon>rosids</taxon>
        <taxon>Vitales</taxon>
        <taxon>Vitaceae</taxon>
        <taxon>Viteae</taxon>
        <taxon>Vitis</taxon>
    </lineage>
</organism>
<dbReference type="PANTHER" id="PTHR48475:SF1">
    <property type="entry name" value="RNASE H TYPE-1 DOMAIN-CONTAINING PROTEIN"/>
    <property type="match status" value="1"/>
</dbReference>
<feature type="transmembrane region" description="Helical" evidence="3">
    <location>
        <begin position="84"/>
        <end position="101"/>
    </location>
</feature>
<dbReference type="EMBL" id="CP126649">
    <property type="protein sequence ID" value="WJZ82882.1"/>
    <property type="molecule type" value="Genomic_DNA"/>
</dbReference>
<dbReference type="Pfam" id="PF13456">
    <property type="entry name" value="RVT_3"/>
    <property type="match status" value="1"/>
</dbReference>
<dbReference type="SUPFAM" id="SSF56672">
    <property type="entry name" value="DNA/RNA polymerases"/>
    <property type="match status" value="1"/>
</dbReference>
<dbReference type="InterPro" id="IPR043128">
    <property type="entry name" value="Rev_trsase/Diguanyl_cyclase"/>
</dbReference>
<dbReference type="Pfam" id="PF17919">
    <property type="entry name" value="RT_RNaseH_2"/>
    <property type="match status" value="1"/>
</dbReference>
<keyword evidence="3" id="KW-0472">Membrane</keyword>
<evidence type="ECO:0000256" key="1">
    <source>
        <dbReference type="ARBA" id="ARBA00023172"/>
    </source>
</evidence>
<dbReference type="InterPro" id="IPR043502">
    <property type="entry name" value="DNA/RNA_pol_sf"/>
</dbReference>
<dbReference type="Gene3D" id="3.30.70.270">
    <property type="match status" value="2"/>
</dbReference>